<accession>A0A4C1VS74</accession>
<dbReference type="EMBL" id="BGZK01000401">
    <property type="protein sequence ID" value="GBP41543.1"/>
    <property type="molecule type" value="Genomic_DNA"/>
</dbReference>
<dbReference type="PROSITE" id="PS51257">
    <property type="entry name" value="PROKAR_LIPOPROTEIN"/>
    <property type="match status" value="1"/>
</dbReference>
<evidence type="ECO:0000313" key="2">
    <source>
        <dbReference type="Proteomes" id="UP000299102"/>
    </source>
</evidence>
<dbReference type="Proteomes" id="UP000299102">
    <property type="component" value="Unassembled WGS sequence"/>
</dbReference>
<sequence length="193" mass="21512">MGLKPKSSALARWCDGAYVANAMTISGACCSLVPLTRKNGLTDSFCVRVRNCRGKGEHCRDIRKKITHGGWRVKIDVTAVGSGQARRVICTLRIPIREKIVLLSPHNVTGDYRALHFLGRIFFTLKGLHLEPPTLAQRGLRVAHDRRRRRDIAASVTVQFWYPNVPALNTIRHGGVRYGGRTKNVGCVLEESK</sequence>
<proteinExistence type="predicted"/>
<evidence type="ECO:0000313" key="1">
    <source>
        <dbReference type="EMBL" id="GBP41543.1"/>
    </source>
</evidence>
<name>A0A4C1VS74_EUMVA</name>
<gene>
    <name evidence="1" type="ORF">EVAR_20349_1</name>
</gene>
<organism evidence="1 2">
    <name type="scientific">Eumeta variegata</name>
    <name type="common">Bagworm moth</name>
    <name type="synonym">Eumeta japonica</name>
    <dbReference type="NCBI Taxonomy" id="151549"/>
    <lineage>
        <taxon>Eukaryota</taxon>
        <taxon>Metazoa</taxon>
        <taxon>Ecdysozoa</taxon>
        <taxon>Arthropoda</taxon>
        <taxon>Hexapoda</taxon>
        <taxon>Insecta</taxon>
        <taxon>Pterygota</taxon>
        <taxon>Neoptera</taxon>
        <taxon>Endopterygota</taxon>
        <taxon>Lepidoptera</taxon>
        <taxon>Glossata</taxon>
        <taxon>Ditrysia</taxon>
        <taxon>Tineoidea</taxon>
        <taxon>Psychidae</taxon>
        <taxon>Oiketicinae</taxon>
        <taxon>Eumeta</taxon>
    </lineage>
</organism>
<comment type="caution">
    <text evidence="1">The sequence shown here is derived from an EMBL/GenBank/DDBJ whole genome shotgun (WGS) entry which is preliminary data.</text>
</comment>
<reference evidence="1 2" key="1">
    <citation type="journal article" date="2019" name="Commun. Biol.">
        <title>The bagworm genome reveals a unique fibroin gene that provides high tensile strength.</title>
        <authorList>
            <person name="Kono N."/>
            <person name="Nakamura H."/>
            <person name="Ohtoshi R."/>
            <person name="Tomita M."/>
            <person name="Numata K."/>
            <person name="Arakawa K."/>
        </authorList>
    </citation>
    <scope>NUCLEOTIDE SEQUENCE [LARGE SCALE GENOMIC DNA]</scope>
</reference>
<protein>
    <submittedName>
        <fullName evidence="1">Uncharacterized protein</fullName>
    </submittedName>
</protein>
<dbReference type="AlphaFoldDB" id="A0A4C1VS74"/>
<keyword evidence="2" id="KW-1185">Reference proteome</keyword>